<feature type="transmembrane region" description="Helical" evidence="10">
    <location>
        <begin position="81"/>
        <end position="101"/>
    </location>
</feature>
<dbReference type="Pfam" id="PF00654">
    <property type="entry name" value="Voltage_CLC"/>
    <property type="match status" value="1"/>
</dbReference>
<feature type="transmembrane region" description="Helical" evidence="10">
    <location>
        <begin position="414"/>
        <end position="434"/>
    </location>
</feature>
<dbReference type="OrthoDB" id="9814803at2"/>
<keyword evidence="2" id="KW-0813">Transport</keyword>
<evidence type="ECO:0000256" key="7">
    <source>
        <dbReference type="ARBA" id="ARBA00023173"/>
    </source>
</evidence>
<keyword evidence="7" id="KW-0869">Chloride channel</keyword>
<evidence type="ECO:0000313" key="12">
    <source>
        <dbReference type="Proteomes" id="UP000233293"/>
    </source>
</evidence>
<dbReference type="EMBL" id="PIUM01000019">
    <property type="protein sequence ID" value="PKU23534.1"/>
    <property type="molecule type" value="Genomic_DNA"/>
</dbReference>
<feature type="transmembrane region" description="Helical" evidence="10">
    <location>
        <begin position="382"/>
        <end position="407"/>
    </location>
</feature>
<evidence type="ECO:0000313" key="11">
    <source>
        <dbReference type="EMBL" id="PKU23534.1"/>
    </source>
</evidence>
<keyword evidence="6 10" id="KW-0472">Membrane</keyword>
<evidence type="ECO:0000256" key="1">
    <source>
        <dbReference type="ARBA" id="ARBA00004141"/>
    </source>
</evidence>
<evidence type="ECO:0000256" key="6">
    <source>
        <dbReference type="ARBA" id="ARBA00023136"/>
    </source>
</evidence>
<dbReference type="InterPro" id="IPR046342">
    <property type="entry name" value="CBS_dom_sf"/>
</dbReference>
<evidence type="ECO:0000256" key="2">
    <source>
        <dbReference type="ARBA" id="ARBA00022448"/>
    </source>
</evidence>
<dbReference type="CDD" id="cd00400">
    <property type="entry name" value="Voltage_gated_ClC"/>
    <property type="match status" value="1"/>
</dbReference>
<protein>
    <submittedName>
        <fullName evidence="11">Chloride channel protein</fullName>
    </submittedName>
</protein>
<keyword evidence="9" id="KW-0407">Ion channel</keyword>
<evidence type="ECO:0000256" key="8">
    <source>
        <dbReference type="ARBA" id="ARBA00023214"/>
    </source>
</evidence>
<evidence type="ECO:0000256" key="4">
    <source>
        <dbReference type="ARBA" id="ARBA00022989"/>
    </source>
</evidence>
<dbReference type="InterPro" id="IPR001807">
    <property type="entry name" value="ClC"/>
</dbReference>
<proteinExistence type="predicted"/>
<comment type="subcellular location">
    <subcellularLocation>
        <location evidence="1">Membrane</location>
        <topology evidence="1">Multi-pass membrane protein</topology>
    </subcellularLocation>
</comment>
<organism evidence="11 12">
    <name type="scientific">Telmatospirillum siberiense</name>
    <dbReference type="NCBI Taxonomy" id="382514"/>
    <lineage>
        <taxon>Bacteria</taxon>
        <taxon>Pseudomonadati</taxon>
        <taxon>Pseudomonadota</taxon>
        <taxon>Alphaproteobacteria</taxon>
        <taxon>Rhodospirillales</taxon>
        <taxon>Rhodospirillaceae</taxon>
        <taxon>Telmatospirillum</taxon>
    </lineage>
</organism>
<dbReference type="PANTHER" id="PTHR43427">
    <property type="entry name" value="CHLORIDE CHANNEL PROTEIN CLC-E"/>
    <property type="match status" value="1"/>
</dbReference>
<keyword evidence="8" id="KW-0868">Chloride</keyword>
<dbReference type="GO" id="GO:0005254">
    <property type="term" value="F:chloride channel activity"/>
    <property type="evidence" value="ECO:0007669"/>
    <property type="project" value="UniProtKB-KW"/>
</dbReference>
<dbReference type="PRINTS" id="PR00762">
    <property type="entry name" value="CLCHANNEL"/>
</dbReference>
<dbReference type="Proteomes" id="UP000233293">
    <property type="component" value="Unassembled WGS sequence"/>
</dbReference>
<keyword evidence="3 10" id="KW-0812">Transmembrane</keyword>
<feature type="transmembrane region" description="Helical" evidence="10">
    <location>
        <begin position="355"/>
        <end position="376"/>
    </location>
</feature>
<dbReference type="AlphaFoldDB" id="A0A2N3PT11"/>
<dbReference type="RefSeq" id="WP_101251596.1">
    <property type="nucleotide sequence ID" value="NZ_PIUM01000019.1"/>
</dbReference>
<comment type="caution">
    <text evidence="11">The sequence shown here is derived from an EMBL/GenBank/DDBJ whole genome shotgun (WGS) entry which is preliminary data.</text>
</comment>
<dbReference type="SUPFAM" id="SSF81340">
    <property type="entry name" value="Clc chloride channel"/>
    <property type="match status" value="1"/>
</dbReference>
<dbReference type="Gene3D" id="3.10.580.10">
    <property type="entry name" value="CBS-domain"/>
    <property type="match status" value="1"/>
</dbReference>
<accession>A0A2N3PT11</accession>
<feature type="transmembrane region" description="Helical" evidence="10">
    <location>
        <begin position="286"/>
        <end position="303"/>
    </location>
</feature>
<feature type="transmembrane region" description="Helical" evidence="10">
    <location>
        <begin position="175"/>
        <end position="200"/>
    </location>
</feature>
<feature type="transmembrane region" description="Helical" evidence="10">
    <location>
        <begin position="34"/>
        <end position="61"/>
    </location>
</feature>
<sequence>MDQHDRWMAGTRRWWRGALAIVNPHSLRNSEPALIALCAPLGAIVGLVVIALHELVTWLHIHDFGLAAGTYLSGGRGIDPVRMIGVPALGGLLLGVMALLINRWRSNQIVDPVEANALYGGRMSLLDSLRLAFFTLISNGAGASVGMEAAYTQLGSGLLSSAGQFLNLRRVDLRVFVAAGSAAAIAAAFNAPLAGAFYAYELVLGTYSTATLAQVAMASLAGTLVARGVAGGAPIFSVATPGLVIDHWEYPLFGLLGVAAGGVGIVTMKMVTWFESGLRRLPTPDWLRTAIGGAGLSLLALSFPQVLGSGHGGIQDLLVETPAPMMLLGLLLAKMVASALSIGAGFRGGLFSSSLFLGCLFGAVLAKMFGLLGWWGGPHQTVFMLVGMGAVAASIVGAPLTMVLLVLEATGDFAVTLCVLSGVMTSAIVTRYAFGYSFSTWRFHQRGVSIRGAHDVGWIAELTVARMMRGSPKTVRLDVPLRQLREMTPLGAVSRVFAIDDDGFYAGMIDVATAHDSDLDDAAAGLVAGDLATDRRHFLLPSQDVRSAMARFATAEAEALPVLASETDRHIVGYLTEAYALRRYAQALEHRRSTELGVPDLFAAGPLPK</sequence>
<gene>
    <name evidence="11" type="ORF">CWS72_15815</name>
</gene>
<reference evidence="12" key="1">
    <citation type="submission" date="2017-12" db="EMBL/GenBank/DDBJ databases">
        <title>Draft genome sequence of Telmatospirillum siberiense 26-4b1T, an acidotolerant peatland alphaproteobacterium potentially involved in sulfur cycling.</title>
        <authorList>
            <person name="Hausmann B."/>
            <person name="Pjevac P."/>
            <person name="Schreck K."/>
            <person name="Herbold C.W."/>
            <person name="Daims H."/>
            <person name="Wagner M."/>
            <person name="Pester M."/>
            <person name="Loy A."/>
        </authorList>
    </citation>
    <scope>NUCLEOTIDE SEQUENCE [LARGE SCALE GENOMIC DNA]</scope>
    <source>
        <strain evidence="12">26-4b1</strain>
    </source>
</reference>
<dbReference type="Gene3D" id="1.10.3080.10">
    <property type="entry name" value="Clc chloride channel"/>
    <property type="match status" value="1"/>
</dbReference>
<dbReference type="GO" id="GO:0034707">
    <property type="term" value="C:chloride channel complex"/>
    <property type="evidence" value="ECO:0007669"/>
    <property type="project" value="UniProtKB-KW"/>
</dbReference>
<feature type="transmembrane region" description="Helical" evidence="10">
    <location>
        <begin position="323"/>
        <end position="343"/>
    </location>
</feature>
<evidence type="ECO:0000256" key="3">
    <source>
        <dbReference type="ARBA" id="ARBA00022692"/>
    </source>
</evidence>
<dbReference type="InterPro" id="IPR050368">
    <property type="entry name" value="ClC-type_chloride_channel"/>
</dbReference>
<dbReference type="PANTHER" id="PTHR43427:SF6">
    <property type="entry name" value="CHLORIDE CHANNEL PROTEIN CLC-E"/>
    <property type="match status" value="1"/>
</dbReference>
<keyword evidence="5" id="KW-0406">Ion transport</keyword>
<feature type="transmembrane region" description="Helical" evidence="10">
    <location>
        <begin position="250"/>
        <end position="274"/>
    </location>
</feature>
<evidence type="ECO:0000256" key="9">
    <source>
        <dbReference type="ARBA" id="ARBA00023303"/>
    </source>
</evidence>
<name>A0A2N3PT11_9PROT</name>
<dbReference type="SUPFAM" id="SSF54631">
    <property type="entry name" value="CBS-domain pair"/>
    <property type="match status" value="1"/>
</dbReference>
<dbReference type="InterPro" id="IPR014743">
    <property type="entry name" value="Cl-channel_core"/>
</dbReference>
<evidence type="ECO:0000256" key="10">
    <source>
        <dbReference type="SAM" id="Phobius"/>
    </source>
</evidence>
<evidence type="ECO:0000256" key="5">
    <source>
        <dbReference type="ARBA" id="ARBA00023065"/>
    </source>
</evidence>
<keyword evidence="12" id="KW-1185">Reference proteome</keyword>
<keyword evidence="4 10" id="KW-1133">Transmembrane helix</keyword>